<evidence type="ECO:0000313" key="2">
    <source>
        <dbReference type="Proteomes" id="UP000005615"/>
    </source>
</evidence>
<comment type="caution">
    <text evidence="1">The sequence shown here is derived from an EMBL/GenBank/DDBJ whole genome shotgun (WGS) entry which is preliminary data.</text>
</comment>
<organism evidence="1 2">
    <name type="scientific">Aequoribacter fuscus</name>
    <dbReference type="NCBI Taxonomy" id="2518989"/>
    <lineage>
        <taxon>Bacteria</taxon>
        <taxon>Pseudomonadati</taxon>
        <taxon>Pseudomonadota</taxon>
        <taxon>Gammaproteobacteria</taxon>
        <taxon>Cellvibrionales</taxon>
        <taxon>Halieaceae</taxon>
        <taxon>Aequoribacter</taxon>
    </lineage>
</organism>
<dbReference type="SMART" id="SM00327">
    <property type="entry name" value="VWA"/>
    <property type="match status" value="1"/>
</dbReference>
<dbReference type="RefSeq" id="WP_009574678.1">
    <property type="nucleotide sequence ID" value="NZ_AEIG01000010.1"/>
</dbReference>
<proteinExistence type="predicted"/>
<dbReference type="CDD" id="cd01467">
    <property type="entry name" value="vWA_BatA_type"/>
    <property type="match status" value="1"/>
</dbReference>
<dbReference type="SUPFAM" id="SSF53300">
    <property type="entry name" value="vWA-like"/>
    <property type="match status" value="1"/>
</dbReference>
<dbReference type="eggNOG" id="COG2304">
    <property type="taxonomic scope" value="Bacteria"/>
</dbReference>
<dbReference type="InterPro" id="IPR024163">
    <property type="entry name" value="Aerotolerance_reg_N"/>
</dbReference>
<dbReference type="AlphaFoldDB" id="F3KZ29"/>
<accession>F3KZ29</accession>
<dbReference type="PANTHER" id="PTHR22550:SF18">
    <property type="entry name" value="VWFA DOMAIN-CONTAINING PROTEIN"/>
    <property type="match status" value="1"/>
</dbReference>
<dbReference type="STRING" id="2518989.IMCC3088_95"/>
<dbReference type="Gene3D" id="3.40.50.410">
    <property type="entry name" value="von Willebrand factor, type A domain"/>
    <property type="match status" value="1"/>
</dbReference>
<dbReference type="Pfam" id="PF00092">
    <property type="entry name" value="VWA"/>
    <property type="match status" value="1"/>
</dbReference>
<gene>
    <name evidence="1" type="ORF">IMCC3088_95</name>
</gene>
<dbReference type="OrthoDB" id="6206554at2"/>
<evidence type="ECO:0000313" key="1">
    <source>
        <dbReference type="EMBL" id="EGG30676.1"/>
    </source>
</evidence>
<name>F3KZ29_9GAMM</name>
<dbReference type="PROSITE" id="PS50234">
    <property type="entry name" value="VWFA"/>
    <property type="match status" value="1"/>
</dbReference>
<sequence length="339" mass="37708">MLEWTWPWALALLPLPVLLVFLRSRETSQETALWVPQFRLWQSLGNASRGPRSLFQRGNFWLQFLIWSALVLALARPHWIGEPILLPQSGRDLLLAVDISGSMRVEDMVIANQAVRRIDAVRDIGAEFIERREGDRVGLILFGSRAYMQSPLSFDRDTVKQFLSEAQIGFAGSETAIGDALGLAVKRLRDKEDGDRVVILLTDGQDTASSVDPLDATALAANYGVKVYTIGIGADEMLVPSLFGNRRVNPSAELDEETLSAMAESTGGRYFRARSPDELAKIYDLLDLLEPTQTDGATYRPQQSMLHWPLGVAWLFSVIWLLRQSNLQAALKGDANEPA</sequence>
<dbReference type="Pfam" id="PF07584">
    <property type="entry name" value="BatA"/>
    <property type="match status" value="1"/>
</dbReference>
<dbReference type="InterPro" id="IPR033881">
    <property type="entry name" value="vWA_BatA_type"/>
</dbReference>
<dbReference type="InterPro" id="IPR036465">
    <property type="entry name" value="vWFA_dom_sf"/>
</dbReference>
<dbReference type="PANTHER" id="PTHR22550">
    <property type="entry name" value="SPORE GERMINATION PROTEIN"/>
    <property type="match status" value="1"/>
</dbReference>
<dbReference type="InterPro" id="IPR002035">
    <property type="entry name" value="VWF_A"/>
</dbReference>
<dbReference type="Proteomes" id="UP000005615">
    <property type="component" value="Unassembled WGS sequence"/>
</dbReference>
<dbReference type="EMBL" id="AEIG01000010">
    <property type="protein sequence ID" value="EGG30676.1"/>
    <property type="molecule type" value="Genomic_DNA"/>
</dbReference>
<keyword evidence="2" id="KW-1185">Reference proteome</keyword>
<reference evidence="1 2" key="1">
    <citation type="journal article" date="2011" name="J. Bacteriol.">
        <title>Genome sequence of strain IMCC3088, a proteorhodopsin-containing marine bacterium belonging to the OM60/NOR5 clade.</title>
        <authorList>
            <person name="Jang Y."/>
            <person name="Oh H.M."/>
            <person name="Kang I."/>
            <person name="Lee K."/>
            <person name="Yang S.J."/>
            <person name="Cho J.C."/>
        </authorList>
    </citation>
    <scope>NUCLEOTIDE SEQUENCE [LARGE SCALE GENOMIC DNA]</scope>
    <source>
        <strain evidence="1 2">IMCC3088</strain>
    </source>
</reference>
<protein>
    <submittedName>
        <fullName evidence="1">BatA</fullName>
    </submittedName>
</protein>
<dbReference type="InterPro" id="IPR050768">
    <property type="entry name" value="UPF0353/GerABKA_families"/>
</dbReference>